<dbReference type="GO" id="GO:0008168">
    <property type="term" value="F:methyltransferase activity"/>
    <property type="evidence" value="ECO:0007669"/>
    <property type="project" value="UniProtKB-KW"/>
</dbReference>
<dbReference type="EMBL" id="LAZR01009429">
    <property type="protein sequence ID" value="KKM72646.1"/>
    <property type="molecule type" value="Genomic_DNA"/>
</dbReference>
<name>A0A0F9KDC5_9ZZZZ</name>
<dbReference type="GO" id="GO:0015948">
    <property type="term" value="P:methanogenesis"/>
    <property type="evidence" value="ECO:0007669"/>
    <property type="project" value="InterPro"/>
</dbReference>
<comment type="similarity">
    <text evidence="1">Belongs to the trimethylamine methyltransferase family.</text>
</comment>
<keyword evidence="2" id="KW-0489">Methyltransferase</keyword>
<evidence type="ECO:0000313" key="4">
    <source>
        <dbReference type="EMBL" id="KKM72646.1"/>
    </source>
</evidence>
<dbReference type="Gene3D" id="3.20.20.480">
    <property type="entry name" value="Trimethylamine methyltransferase-like"/>
    <property type="match status" value="1"/>
</dbReference>
<dbReference type="AlphaFoldDB" id="A0A0F9KDC5"/>
<dbReference type="InterPro" id="IPR038601">
    <property type="entry name" value="MttB-like_sf"/>
</dbReference>
<organism evidence="4">
    <name type="scientific">marine sediment metagenome</name>
    <dbReference type="NCBI Taxonomy" id="412755"/>
    <lineage>
        <taxon>unclassified sequences</taxon>
        <taxon>metagenomes</taxon>
        <taxon>ecological metagenomes</taxon>
    </lineage>
</organism>
<evidence type="ECO:0000256" key="1">
    <source>
        <dbReference type="ARBA" id="ARBA00007137"/>
    </source>
</evidence>
<evidence type="ECO:0000256" key="2">
    <source>
        <dbReference type="ARBA" id="ARBA00022603"/>
    </source>
</evidence>
<dbReference type="Pfam" id="PF06253">
    <property type="entry name" value="MTTB"/>
    <property type="match status" value="1"/>
</dbReference>
<reference evidence="4" key="1">
    <citation type="journal article" date="2015" name="Nature">
        <title>Complex archaea that bridge the gap between prokaryotes and eukaryotes.</title>
        <authorList>
            <person name="Spang A."/>
            <person name="Saw J.H."/>
            <person name="Jorgensen S.L."/>
            <person name="Zaremba-Niedzwiedzka K."/>
            <person name="Martijn J."/>
            <person name="Lind A.E."/>
            <person name="van Eijk R."/>
            <person name="Schleper C."/>
            <person name="Guy L."/>
            <person name="Ettema T.J."/>
        </authorList>
    </citation>
    <scope>NUCLEOTIDE SEQUENCE</scope>
</reference>
<protein>
    <recommendedName>
        <fullName evidence="5">Trimethylamine methyltransferase MttB</fullName>
    </recommendedName>
</protein>
<evidence type="ECO:0000256" key="3">
    <source>
        <dbReference type="ARBA" id="ARBA00022679"/>
    </source>
</evidence>
<accession>A0A0F9KDC5</accession>
<keyword evidence="3" id="KW-0808">Transferase</keyword>
<dbReference type="InterPro" id="IPR010426">
    <property type="entry name" value="MTTB_MeTrfase"/>
</dbReference>
<evidence type="ECO:0008006" key="5">
    <source>
        <dbReference type="Google" id="ProtNLM"/>
    </source>
</evidence>
<comment type="caution">
    <text evidence="4">The sequence shown here is derived from an EMBL/GenBank/DDBJ whole genome shotgun (WGS) entry which is preliminary data.</text>
</comment>
<dbReference type="GO" id="GO:0032259">
    <property type="term" value="P:methylation"/>
    <property type="evidence" value="ECO:0007669"/>
    <property type="project" value="UniProtKB-KW"/>
</dbReference>
<proteinExistence type="inferred from homology"/>
<sequence>FDGGGAVVDRKNKVVKIPPYLVEDATRSAPSKLLLAGRNPKNDFIMESNRVGFTNFGEGVFIIDPYTGEHRETTKADVADSAKICDYLSDVDVYERAVGASDVPVASVQLHNAEAWLSNTSKHGFMGPGGGYSAKKILEMAAAITGGKDKLRERPIISFVTCPVSPLQLVKESCEIIMVSAQSGVPINILSMAMAGGSSPVTLAGTLVDHNAEILGGIVLSQLTCKGAGVIYGSSTTAMDLRFASATVGSPECALINAAVAQMATYYLLPSWVAGG</sequence>
<feature type="non-terminal residue" evidence="4">
    <location>
        <position position="1"/>
    </location>
</feature>
<gene>
    <name evidence="4" type="ORF">LCGC14_1418390</name>
</gene>